<feature type="compositionally biased region" description="Low complexity" evidence="1">
    <location>
        <begin position="257"/>
        <end position="267"/>
    </location>
</feature>
<sequence>MALSTAYVLIMPTVVSAMTGYQSLTEPLLKTSPTTFISIAEIERCAFVVQDGGRIGLEEYACGAKDTAMFSEISEYISHYITDPYPGLWTANSSSSANISSTFQNHQLNSSLLSIAQNNFSNADTIIYKSETFTFASMTAMGWCAPQQTYHWGFSLILLFMFLSVTWILSIPLYFVYIIHFWKTYQQSTATEKVFGTSRTPLVVAESVRFELGGMEVDRMEERQIREMLRSRGAGMRVRRQMRESEGVEMRPKACRSRNSTLTTSSTAHLVRGGSETGFP</sequence>
<keyword evidence="2" id="KW-0472">Membrane</keyword>
<comment type="caution">
    <text evidence="4">The sequence shown here is derived from an EMBL/GenBank/DDBJ whole genome shotgun (WGS) entry which is preliminary data.</text>
</comment>
<proteinExistence type="predicted"/>
<evidence type="ECO:0000256" key="2">
    <source>
        <dbReference type="SAM" id="Phobius"/>
    </source>
</evidence>
<evidence type="ECO:0000313" key="4">
    <source>
        <dbReference type="EMBL" id="KAK3050286.1"/>
    </source>
</evidence>
<evidence type="ECO:0000313" key="5">
    <source>
        <dbReference type="Proteomes" id="UP001271007"/>
    </source>
</evidence>
<evidence type="ECO:0000256" key="3">
    <source>
        <dbReference type="SAM" id="SignalP"/>
    </source>
</evidence>
<accession>A0AAJ0G687</accession>
<dbReference type="AlphaFoldDB" id="A0AAJ0G687"/>
<feature type="signal peptide" evidence="3">
    <location>
        <begin position="1"/>
        <end position="17"/>
    </location>
</feature>
<feature type="chain" id="PRO_5042532478" evidence="3">
    <location>
        <begin position="18"/>
        <end position="280"/>
    </location>
</feature>
<keyword evidence="2" id="KW-0812">Transmembrane</keyword>
<name>A0AAJ0G687_9PEZI</name>
<protein>
    <submittedName>
        <fullName evidence="4">Uncharacterized protein</fullName>
    </submittedName>
</protein>
<gene>
    <name evidence="4" type="ORF">LTR09_008435</name>
</gene>
<dbReference type="EMBL" id="JAWDJX010000033">
    <property type="protein sequence ID" value="KAK3050286.1"/>
    <property type="molecule type" value="Genomic_DNA"/>
</dbReference>
<dbReference type="Proteomes" id="UP001271007">
    <property type="component" value="Unassembled WGS sequence"/>
</dbReference>
<feature type="region of interest" description="Disordered" evidence="1">
    <location>
        <begin position="240"/>
        <end position="280"/>
    </location>
</feature>
<keyword evidence="2" id="KW-1133">Transmembrane helix</keyword>
<feature type="transmembrane region" description="Helical" evidence="2">
    <location>
        <begin position="152"/>
        <end position="177"/>
    </location>
</feature>
<reference evidence="4" key="1">
    <citation type="submission" date="2023-04" db="EMBL/GenBank/DDBJ databases">
        <title>Black Yeasts Isolated from many extreme environments.</title>
        <authorList>
            <person name="Coleine C."/>
            <person name="Stajich J.E."/>
            <person name="Selbmann L."/>
        </authorList>
    </citation>
    <scope>NUCLEOTIDE SEQUENCE</scope>
    <source>
        <strain evidence="4">CCFEE 5312</strain>
    </source>
</reference>
<organism evidence="4 5">
    <name type="scientific">Extremus antarcticus</name>
    <dbReference type="NCBI Taxonomy" id="702011"/>
    <lineage>
        <taxon>Eukaryota</taxon>
        <taxon>Fungi</taxon>
        <taxon>Dikarya</taxon>
        <taxon>Ascomycota</taxon>
        <taxon>Pezizomycotina</taxon>
        <taxon>Dothideomycetes</taxon>
        <taxon>Dothideomycetidae</taxon>
        <taxon>Mycosphaerellales</taxon>
        <taxon>Extremaceae</taxon>
        <taxon>Extremus</taxon>
    </lineage>
</organism>
<feature type="compositionally biased region" description="Basic and acidic residues" evidence="1">
    <location>
        <begin position="241"/>
        <end position="252"/>
    </location>
</feature>
<keyword evidence="5" id="KW-1185">Reference proteome</keyword>
<keyword evidence="3" id="KW-0732">Signal</keyword>
<evidence type="ECO:0000256" key="1">
    <source>
        <dbReference type="SAM" id="MobiDB-lite"/>
    </source>
</evidence>